<dbReference type="GO" id="GO:0016887">
    <property type="term" value="F:ATP hydrolysis activity"/>
    <property type="evidence" value="ECO:0007669"/>
    <property type="project" value="RHEA"/>
</dbReference>
<proteinExistence type="inferred from homology"/>
<keyword evidence="4 6" id="KW-0067">ATP-binding</keyword>
<dbReference type="PROSITE" id="PS51192">
    <property type="entry name" value="HELICASE_ATP_BIND_1"/>
    <property type="match status" value="1"/>
</dbReference>
<keyword evidence="1 6" id="KW-0547">Nucleotide-binding</keyword>
<keyword evidence="12" id="KW-1185">Reference proteome</keyword>
<organism evidence="11 12">
    <name type="scientific">Hucho hucho</name>
    <name type="common">huchen</name>
    <dbReference type="NCBI Taxonomy" id="62062"/>
    <lineage>
        <taxon>Eukaryota</taxon>
        <taxon>Metazoa</taxon>
        <taxon>Chordata</taxon>
        <taxon>Craniata</taxon>
        <taxon>Vertebrata</taxon>
        <taxon>Euteleostomi</taxon>
        <taxon>Actinopterygii</taxon>
        <taxon>Neopterygii</taxon>
        <taxon>Teleostei</taxon>
        <taxon>Protacanthopterygii</taxon>
        <taxon>Salmoniformes</taxon>
        <taxon>Salmonidae</taxon>
        <taxon>Salmoninae</taxon>
        <taxon>Hucho</taxon>
    </lineage>
</organism>
<evidence type="ECO:0000256" key="8">
    <source>
        <dbReference type="SAM" id="MobiDB-lite"/>
    </source>
</evidence>
<dbReference type="Gene3D" id="3.40.50.300">
    <property type="entry name" value="P-loop containing nucleotide triphosphate hydrolases"/>
    <property type="match status" value="2"/>
</dbReference>
<comment type="similarity">
    <text evidence="6">Belongs to the DEAD box helicase family.</text>
</comment>
<evidence type="ECO:0000256" key="3">
    <source>
        <dbReference type="ARBA" id="ARBA00022806"/>
    </source>
</evidence>
<name>A0A4W5LYM4_9TELE</name>
<dbReference type="GO" id="GO:0005524">
    <property type="term" value="F:ATP binding"/>
    <property type="evidence" value="ECO:0007669"/>
    <property type="project" value="UniProtKB-UniRule"/>
</dbReference>
<dbReference type="Proteomes" id="UP000314982">
    <property type="component" value="Unassembled WGS sequence"/>
</dbReference>
<keyword evidence="2 6" id="KW-0378">Hydrolase</keyword>
<dbReference type="GO" id="GO:0003723">
    <property type="term" value="F:RNA binding"/>
    <property type="evidence" value="ECO:0007669"/>
    <property type="project" value="UniProtKB-UniRule"/>
</dbReference>
<dbReference type="PANTHER" id="PTHR24031">
    <property type="entry name" value="RNA HELICASE"/>
    <property type="match status" value="1"/>
</dbReference>
<comment type="catalytic activity">
    <reaction evidence="7">
        <text>ATP + H2O = ADP + phosphate + H(+)</text>
        <dbReference type="Rhea" id="RHEA:13065"/>
        <dbReference type="ChEBI" id="CHEBI:15377"/>
        <dbReference type="ChEBI" id="CHEBI:15378"/>
        <dbReference type="ChEBI" id="CHEBI:30616"/>
        <dbReference type="ChEBI" id="CHEBI:43474"/>
        <dbReference type="ChEBI" id="CHEBI:456216"/>
        <dbReference type="EC" id="3.6.4.13"/>
    </reaction>
</comment>
<reference evidence="12" key="1">
    <citation type="submission" date="2018-06" db="EMBL/GenBank/DDBJ databases">
        <title>Genome assembly of Danube salmon.</title>
        <authorList>
            <person name="Macqueen D.J."/>
            <person name="Gundappa M.K."/>
        </authorList>
    </citation>
    <scope>NUCLEOTIDE SEQUENCE [LARGE SCALE GENOMIC DNA]</scope>
</reference>
<evidence type="ECO:0000256" key="2">
    <source>
        <dbReference type="ARBA" id="ARBA00022801"/>
    </source>
</evidence>
<accession>A0A4W5LYM4</accession>
<dbReference type="SMART" id="SM00490">
    <property type="entry name" value="HELICc"/>
    <property type="match status" value="1"/>
</dbReference>
<dbReference type="CDD" id="cd17941">
    <property type="entry name" value="DEADc_DDX10"/>
    <property type="match status" value="1"/>
</dbReference>
<dbReference type="InterPro" id="IPR000629">
    <property type="entry name" value="RNA-helicase_DEAD-box_CS"/>
</dbReference>
<evidence type="ECO:0000313" key="11">
    <source>
        <dbReference type="Ensembl" id="ENSHHUP00000031456.1"/>
    </source>
</evidence>
<comment type="domain">
    <text evidence="7">The Q motif is unique to and characteristic of the DEAD box family of RNA helicases and controls ATP binding and hydrolysis.</text>
</comment>
<dbReference type="SUPFAM" id="SSF52540">
    <property type="entry name" value="P-loop containing nucleoside triphosphate hydrolases"/>
    <property type="match status" value="2"/>
</dbReference>
<dbReference type="AlphaFoldDB" id="A0A4W5LYM4"/>
<protein>
    <recommendedName>
        <fullName evidence="7">ATP-dependent RNA helicase</fullName>
        <ecNumber evidence="7">3.6.4.13</ecNumber>
    </recommendedName>
</protein>
<dbReference type="SMART" id="SM00487">
    <property type="entry name" value="DEXDc"/>
    <property type="match status" value="1"/>
</dbReference>
<feature type="domain" description="Helicase ATP-binding" evidence="9">
    <location>
        <begin position="82"/>
        <end position="256"/>
    </location>
</feature>
<evidence type="ECO:0000256" key="4">
    <source>
        <dbReference type="ARBA" id="ARBA00022840"/>
    </source>
</evidence>
<dbReference type="EC" id="3.6.4.13" evidence="7"/>
<dbReference type="Pfam" id="PF00271">
    <property type="entry name" value="Helicase_C"/>
    <property type="match status" value="1"/>
</dbReference>
<evidence type="ECO:0000256" key="6">
    <source>
        <dbReference type="RuleBase" id="RU000492"/>
    </source>
</evidence>
<keyword evidence="5 7" id="KW-0694">RNA-binding</keyword>
<dbReference type="Ensembl" id="ENSHHUT00000032761.1">
    <property type="protein sequence ID" value="ENSHHUP00000031456.1"/>
    <property type="gene ID" value="ENSHHUG00000019902.1"/>
</dbReference>
<dbReference type="InterPro" id="IPR001650">
    <property type="entry name" value="Helicase_C-like"/>
</dbReference>
<dbReference type="PROSITE" id="PS51194">
    <property type="entry name" value="HELICASE_CTER"/>
    <property type="match status" value="1"/>
</dbReference>
<dbReference type="STRING" id="62062.ENSHHUP00000031456"/>
<dbReference type="CDD" id="cd18787">
    <property type="entry name" value="SF2_C_DEAD"/>
    <property type="match status" value="1"/>
</dbReference>
<reference evidence="11" key="2">
    <citation type="submission" date="2025-08" db="UniProtKB">
        <authorList>
            <consortium name="Ensembl"/>
        </authorList>
    </citation>
    <scope>IDENTIFICATION</scope>
</reference>
<dbReference type="SMART" id="SM01178">
    <property type="entry name" value="DUF4217"/>
    <property type="match status" value="1"/>
</dbReference>
<evidence type="ECO:0000313" key="12">
    <source>
        <dbReference type="Proteomes" id="UP000314982"/>
    </source>
</evidence>
<dbReference type="GO" id="GO:0003724">
    <property type="term" value="F:RNA helicase activity"/>
    <property type="evidence" value="ECO:0007669"/>
    <property type="project" value="UniProtKB-EC"/>
</dbReference>
<dbReference type="InterPro" id="IPR014001">
    <property type="entry name" value="Helicase_ATP-bd"/>
</dbReference>
<dbReference type="PROSITE" id="PS00039">
    <property type="entry name" value="DEAD_ATP_HELICASE"/>
    <property type="match status" value="1"/>
</dbReference>
<reference evidence="11" key="3">
    <citation type="submission" date="2025-09" db="UniProtKB">
        <authorList>
            <consortium name="Ensembl"/>
        </authorList>
    </citation>
    <scope>IDENTIFICATION</scope>
</reference>
<comment type="function">
    <text evidence="7">RNA helicase.</text>
</comment>
<evidence type="ECO:0000256" key="5">
    <source>
        <dbReference type="ARBA" id="ARBA00022884"/>
    </source>
</evidence>
<keyword evidence="3 6" id="KW-0347">Helicase</keyword>
<evidence type="ECO:0000256" key="1">
    <source>
        <dbReference type="ARBA" id="ARBA00022741"/>
    </source>
</evidence>
<dbReference type="InterPro" id="IPR027417">
    <property type="entry name" value="P-loop_NTPase"/>
</dbReference>
<dbReference type="Pfam" id="PF00270">
    <property type="entry name" value="DEAD"/>
    <property type="match status" value="1"/>
</dbReference>
<feature type="region of interest" description="Disordered" evidence="8">
    <location>
        <begin position="617"/>
        <end position="645"/>
    </location>
</feature>
<dbReference type="GeneTree" id="ENSGT00550000074980"/>
<evidence type="ECO:0000259" key="10">
    <source>
        <dbReference type="PROSITE" id="PS51194"/>
    </source>
</evidence>
<dbReference type="InterPro" id="IPR025313">
    <property type="entry name" value="SPB4-like_CTE"/>
</dbReference>
<evidence type="ECO:0000259" key="9">
    <source>
        <dbReference type="PROSITE" id="PS51192"/>
    </source>
</evidence>
<feature type="domain" description="Helicase C-terminal" evidence="10">
    <location>
        <begin position="282"/>
        <end position="436"/>
    </location>
</feature>
<dbReference type="InterPro" id="IPR011545">
    <property type="entry name" value="DEAD/DEAH_box_helicase_dom"/>
</dbReference>
<evidence type="ECO:0000256" key="7">
    <source>
        <dbReference type="RuleBase" id="RU365068"/>
    </source>
</evidence>
<feature type="region of interest" description="Disordered" evidence="8">
    <location>
        <begin position="476"/>
        <end position="505"/>
    </location>
</feature>
<sequence>FRCKKIYNSPNMGKKNATCTADPVKNFERWKKKYNKTKTRVKQEKRQKRKPEWQVEKEVLLFTPGLMEAQYRQPTEIQRQTIGFALQGKDVLGAAKTGSGKTLAFLIPVLECLYRQQWTAVDGLGALLISPTRELAYQTFEVLRKVGKNHEFSAGLIIGGKDLKNESEKIHRTNIIICAPGRLLQHMGQTAAFHASDLHMLVLDEADRILDMGFDDNINAIVENLPKTRQTLLFSATQTKSVKDLARLSLQDPEYVWVHEKAKFSTPATLEQNYVVCALHQKVNMLFSFIRSHLQKKVIVFFACCAIPVPGVLCRLRPGMPILALHGKQQQMKRVEVYNDVIKKKNAVLFATDIAARGLDFPAVNWVLQFDCPEDDNTYIHRVGRTARYKEGGEALLVLLPSEEESMVNPEKLTSVQQKLEAFLAQEKEQKERAQRVSVLEGNKEVFDVFQLKLQEYAVSLGLAVAPRVCFLNKAHKPRADPGQNSGQGKVAQSEEEDEKELKSFKAQLRGDCPSAISSVCESQSSEEEEVAGEEKLQLGPKGLIFGPDEEEDEDLRDLDLLTCSDHFPSLQESDSNTMKKTEKETKFKEAKKVLKRNFQVNTKIVFTEEGQMVQQWPPLQRTAVPATEGEEDDGTTGINVEEARERLRREDQEFDKLEYRRKVKEKHRVRL</sequence>